<keyword evidence="5 11" id="KW-1133">Transmembrane helix</keyword>
<dbReference type="PANTHER" id="PTHR24270">
    <property type="entry name" value="LOW-DENSITY LIPOPROTEIN RECEPTOR-RELATED"/>
    <property type="match status" value="1"/>
</dbReference>
<dbReference type="PROSITE" id="PS50068">
    <property type="entry name" value="LDLRA_2"/>
    <property type="match status" value="4"/>
</dbReference>
<proteinExistence type="predicted"/>
<evidence type="ECO:0000256" key="6">
    <source>
        <dbReference type="ARBA" id="ARBA00023136"/>
    </source>
</evidence>
<organism evidence="14">
    <name type="scientific">Rhipicephalus zambeziensis</name>
    <dbReference type="NCBI Taxonomy" id="60191"/>
    <lineage>
        <taxon>Eukaryota</taxon>
        <taxon>Metazoa</taxon>
        <taxon>Ecdysozoa</taxon>
        <taxon>Arthropoda</taxon>
        <taxon>Chelicerata</taxon>
        <taxon>Arachnida</taxon>
        <taxon>Acari</taxon>
        <taxon>Parasitiformes</taxon>
        <taxon>Ixodida</taxon>
        <taxon>Ixodoidea</taxon>
        <taxon>Ixodidae</taxon>
        <taxon>Rhipicephalinae</taxon>
        <taxon>Rhipicephalus</taxon>
        <taxon>Rhipicephalus</taxon>
    </lineage>
</organism>
<evidence type="ECO:0000259" key="12">
    <source>
        <dbReference type="PROSITE" id="PS50026"/>
    </source>
</evidence>
<reference evidence="14" key="1">
    <citation type="journal article" date="2017" name="Parasit. Vectors">
        <title>Sialotranscriptomics of Rhipicephalus zambeziensis reveals intricate expression profiles of secretory proteins and suggests tight temporal transcriptional regulation during blood-feeding.</title>
        <authorList>
            <person name="de Castro M.H."/>
            <person name="de Klerk D."/>
            <person name="Pienaar R."/>
            <person name="Rees D.J.G."/>
            <person name="Mans B.J."/>
        </authorList>
    </citation>
    <scope>NUCLEOTIDE SEQUENCE</scope>
    <source>
        <tissue evidence="14">Salivary glands</tissue>
    </source>
</reference>
<dbReference type="GO" id="GO:0012505">
    <property type="term" value="C:endomembrane system"/>
    <property type="evidence" value="ECO:0007669"/>
    <property type="project" value="UniProtKB-SubCell"/>
</dbReference>
<feature type="transmembrane region" description="Helical" evidence="11">
    <location>
        <begin position="414"/>
        <end position="436"/>
    </location>
</feature>
<evidence type="ECO:0000256" key="5">
    <source>
        <dbReference type="ARBA" id="ARBA00022989"/>
    </source>
</evidence>
<dbReference type="GO" id="GO:0016192">
    <property type="term" value="P:vesicle-mediated transport"/>
    <property type="evidence" value="ECO:0007669"/>
    <property type="project" value="UniProtKB-ARBA"/>
</dbReference>
<sequence length="477" mass="51547">MCADQAQCVFQFERCDGKRDCSDGSDERDCVYGFGDCNFDKEDWVAACNWTVDIIAGQPSWKRAKESHSEDTGPPSSHRGTPGTYFLLANSTELPLGSVAVARTPQFPASQNKCHLRFWYFMKGSPSMEFLRVETEGEGSRLPMWQELGPQGSLWAYAHVVVGHPEPFTVAFLAQRGGDALTDIAIDEVTFTPSCQEGGTAHTKKHRSLCTRDEFLCADRRMCLPRSFVCDCENDCEDGSDETDCGMTCKSGGTTVSGKATGRPISPGSWPVSTTPSSLCAAPGEFSCGSSNGSCIPRLLLCDGVPDCPNAEDERQCDGKDTCPEGYYYCRDPSSCLHQSKLCDGRADCSDGSDESLCYACPVYFCRNGGTCKLARGTGAPQCACLDIFGGNRCDRELTVGPSSPLKQTHVAGWSYGAPLIVVSVVAFGIVAVAIWRRRVSTSEETDPVTINNPMYGLQLDEGDTSTSAVNPLHSEC</sequence>
<keyword evidence="8" id="KW-0245">EGF-like domain</keyword>
<dbReference type="InterPro" id="IPR000742">
    <property type="entry name" value="EGF"/>
</dbReference>
<dbReference type="InterPro" id="IPR000998">
    <property type="entry name" value="MAM_dom"/>
</dbReference>
<dbReference type="CDD" id="cd06263">
    <property type="entry name" value="MAM"/>
    <property type="match status" value="1"/>
</dbReference>
<dbReference type="SUPFAM" id="SSF57196">
    <property type="entry name" value="EGF/Laminin"/>
    <property type="match status" value="1"/>
</dbReference>
<evidence type="ECO:0000256" key="3">
    <source>
        <dbReference type="ARBA" id="ARBA00022692"/>
    </source>
</evidence>
<keyword evidence="4" id="KW-0677">Repeat</keyword>
<dbReference type="SMART" id="SM00192">
    <property type="entry name" value="LDLa"/>
    <property type="match status" value="4"/>
</dbReference>
<dbReference type="GO" id="GO:0005886">
    <property type="term" value="C:plasma membrane"/>
    <property type="evidence" value="ECO:0007669"/>
    <property type="project" value="TreeGrafter"/>
</dbReference>
<feature type="disulfide bond" evidence="8">
    <location>
        <begin position="366"/>
        <end position="383"/>
    </location>
</feature>
<dbReference type="AlphaFoldDB" id="A0A224Z239"/>
<keyword evidence="7 8" id="KW-1015">Disulfide bond</keyword>
<keyword evidence="14" id="KW-0449">Lipoprotein</keyword>
<comment type="subcellular location">
    <subcellularLocation>
        <location evidence="2">Endomembrane system</location>
    </subcellularLocation>
    <subcellularLocation>
        <location evidence="1">Membrane</location>
        <topology evidence="1">Single-pass membrane protein</topology>
    </subcellularLocation>
</comment>
<evidence type="ECO:0000256" key="4">
    <source>
        <dbReference type="ARBA" id="ARBA00022737"/>
    </source>
</evidence>
<feature type="domain" description="EGF-like" evidence="12">
    <location>
        <begin position="359"/>
        <end position="395"/>
    </location>
</feature>
<dbReference type="Gene3D" id="4.10.400.10">
    <property type="entry name" value="Low-density Lipoprotein Receptor"/>
    <property type="match status" value="4"/>
</dbReference>
<dbReference type="EMBL" id="GFPF01009487">
    <property type="protein sequence ID" value="MAA20633.1"/>
    <property type="molecule type" value="Transcribed_RNA"/>
</dbReference>
<dbReference type="InterPro" id="IPR013320">
    <property type="entry name" value="ConA-like_dom_sf"/>
</dbReference>
<keyword evidence="6 11" id="KW-0472">Membrane</keyword>
<feature type="disulfide bond" evidence="9">
    <location>
        <begin position="343"/>
        <end position="358"/>
    </location>
</feature>
<evidence type="ECO:0000256" key="1">
    <source>
        <dbReference type="ARBA" id="ARBA00004167"/>
    </source>
</evidence>
<dbReference type="SUPFAM" id="SSF49899">
    <property type="entry name" value="Concanavalin A-like lectins/glucanases"/>
    <property type="match status" value="1"/>
</dbReference>
<accession>A0A224Z239</accession>
<feature type="disulfide bond" evidence="9">
    <location>
        <begin position="230"/>
        <end position="245"/>
    </location>
</feature>
<dbReference type="PROSITE" id="PS00022">
    <property type="entry name" value="EGF_1"/>
    <property type="match status" value="1"/>
</dbReference>
<dbReference type="PANTHER" id="PTHR24270:SF62">
    <property type="entry name" value="LOW-DENSITY LIPOPROTEIN RECEPTOR-RELATED PROTEIN 2"/>
    <property type="match status" value="1"/>
</dbReference>
<dbReference type="PROSITE" id="PS50060">
    <property type="entry name" value="MAM_2"/>
    <property type="match status" value="1"/>
</dbReference>
<keyword evidence="14" id="KW-0675">Receptor</keyword>
<protein>
    <submittedName>
        <fullName evidence="14">Low-density lipoprotein receptor</fullName>
    </submittedName>
</protein>
<dbReference type="CDD" id="cd00112">
    <property type="entry name" value="LDLa"/>
    <property type="match status" value="4"/>
</dbReference>
<dbReference type="InterPro" id="IPR002172">
    <property type="entry name" value="LDrepeatLR_classA_rpt"/>
</dbReference>
<evidence type="ECO:0000256" key="11">
    <source>
        <dbReference type="SAM" id="Phobius"/>
    </source>
</evidence>
<evidence type="ECO:0000256" key="9">
    <source>
        <dbReference type="PROSITE-ProRule" id="PRU00124"/>
    </source>
</evidence>
<feature type="disulfide bond" evidence="9">
    <location>
        <begin position="302"/>
        <end position="317"/>
    </location>
</feature>
<dbReference type="SUPFAM" id="SSF57424">
    <property type="entry name" value="LDL receptor-like module"/>
    <property type="match status" value="4"/>
</dbReference>
<comment type="caution">
    <text evidence="8">Lacks conserved residue(s) required for the propagation of feature annotation.</text>
</comment>
<dbReference type="InterPro" id="IPR036055">
    <property type="entry name" value="LDL_receptor-like_sf"/>
</dbReference>
<dbReference type="InterPro" id="IPR023415">
    <property type="entry name" value="LDLR_class-A_CS"/>
</dbReference>
<dbReference type="Pfam" id="PF00057">
    <property type="entry name" value="Ldl_recept_a"/>
    <property type="match status" value="4"/>
</dbReference>
<dbReference type="PROSITE" id="PS01209">
    <property type="entry name" value="LDLRA_1"/>
    <property type="match status" value="1"/>
</dbReference>
<dbReference type="SMART" id="SM00137">
    <property type="entry name" value="MAM"/>
    <property type="match status" value="1"/>
</dbReference>
<evidence type="ECO:0000313" key="14">
    <source>
        <dbReference type="EMBL" id="MAA20633.1"/>
    </source>
</evidence>
<evidence type="ECO:0000256" key="7">
    <source>
        <dbReference type="ARBA" id="ARBA00023157"/>
    </source>
</evidence>
<evidence type="ECO:0000256" key="8">
    <source>
        <dbReference type="PROSITE-ProRule" id="PRU00076"/>
    </source>
</evidence>
<evidence type="ECO:0000256" key="2">
    <source>
        <dbReference type="ARBA" id="ARBA00004308"/>
    </source>
</evidence>
<evidence type="ECO:0000259" key="13">
    <source>
        <dbReference type="PROSITE" id="PS50060"/>
    </source>
</evidence>
<feature type="domain" description="MAM" evidence="13">
    <location>
        <begin position="35"/>
        <end position="197"/>
    </location>
</feature>
<dbReference type="Gene3D" id="2.60.120.200">
    <property type="match status" value="1"/>
</dbReference>
<feature type="region of interest" description="Disordered" evidence="10">
    <location>
        <begin position="61"/>
        <end position="82"/>
    </location>
</feature>
<dbReference type="PRINTS" id="PR00261">
    <property type="entry name" value="LDLRECEPTOR"/>
</dbReference>
<dbReference type="PROSITE" id="PS50026">
    <property type="entry name" value="EGF_3"/>
    <property type="match status" value="1"/>
</dbReference>
<feature type="disulfide bond" evidence="8">
    <location>
        <begin position="385"/>
        <end position="394"/>
    </location>
</feature>
<name>A0A224Z239_9ACAR</name>
<dbReference type="InterPro" id="IPR050685">
    <property type="entry name" value="LDLR"/>
</dbReference>
<keyword evidence="3 11" id="KW-0812">Transmembrane</keyword>
<dbReference type="Pfam" id="PF00629">
    <property type="entry name" value="MAM"/>
    <property type="match status" value="1"/>
</dbReference>
<feature type="disulfide bond" evidence="9">
    <location>
        <begin position="15"/>
        <end position="30"/>
    </location>
</feature>
<evidence type="ECO:0000256" key="10">
    <source>
        <dbReference type="SAM" id="MobiDB-lite"/>
    </source>
</evidence>